<feature type="domain" description="Histidine-specific methyltransferase SAM-dependent" evidence="3">
    <location>
        <begin position="23"/>
        <end position="105"/>
    </location>
</feature>
<dbReference type="PANTHER" id="PTHR43397:SF1">
    <property type="entry name" value="ERGOTHIONEINE BIOSYNTHESIS PROTEIN 1"/>
    <property type="match status" value="1"/>
</dbReference>
<dbReference type="GO" id="GO:0032259">
    <property type="term" value="P:methylation"/>
    <property type="evidence" value="ECO:0007669"/>
    <property type="project" value="UniProtKB-KW"/>
</dbReference>
<dbReference type="EMBL" id="JAPJUH010000003">
    <property type="protein sequence ID" value="MCX3264947.1"/>
    <property type="molecule type" value="Genomic_DNA"/>
</dbReference>
<reference evidence="4" key="1">
    <citation type="submission" date="2022-11" db="EMBL/GenBank/DDBJ databases">
        <authorList>
            <person name="Graham C."/>
            <person name="Newman J.D."/>
        </authorList>
    </citation>
    <scope>NUCLEOTIDE SEQUENCE</scope>
    <source>
        <strain evidence="4">DSM 19486</strain>
    </source>
</reference>
<dbReference type="GO" id="GO:0052706">
    <property type="term" value="F:L-histidine N(alpha)-methyltransferase activity"/>
    <property type="evidence" value="ECO:0007669"/>
    <property type="project" value="UniProtKB-EC"/>
</dbReference>
<keyword evidence="5" id="KW-1185">Reference proteome</keyword>
<dbReference type="Proteomes" id="UP001142592">
    <property type="component" value="Unassembled WGS sequence"/>
</dbReference>
<name>A0A9X3DC54_9SPHI</name>
<keyword evidence="2 4" id="KW-0808">Transferase</keyword>
<dbReference type="InterPro" id="IPR019257">
    <property type="entry name" value="MeTrfase_dom"/>
</dbReference>
<dbReference type="InterPro" id="IPR051128">
    <property type="entry name" value="EgtD_Methyltrsf_superfamily"/>
</dbReference>
<evidence type="ECO:0000256" key="1">
    <source>
        <dbReference type="ARBA" id="ARBA00022603"/>
    </source>
</evidence>
<organism evidence="4 5">
    <name type="scientific">Pedobacter agri</name>
    <dbReference type="NCBI Taxonomy" id="454586"/>
    <lineage>
        <taxon>Bacteria</taxon>
        <taxon>Pseudomonadati</taxon>
        <taxon>Bacteroidota</taxon>
        <taxon>Sphingobacteriia</taxon>
        <taxon>Sphingobacteriales</taxon>
        <taxon>Sphingobacteriaceae</taxon>
        <taxon>Pedobacter</taxon>
    </lineage>
</organism>
<evidence type="ECO:0000313" key="4">
    <source>
        <dbReference type="EMBL" id="MCX3264947.1"/>
    </source>
</evidence>
<gene>
    <name evidence="4" type="ORF">OQZ29_09335</name>
</gene>
<dbReference type="InterPro" id="IPR029063">
    <property type="entry name" value="SAM-dependent_MTases_sf"/>
</dbReference>
<dbReference type="Pfam" id="PF10017">
    <property type="entry name" value="Methyltransf_33"/>
    <property type="match status" value="1"/>
</dbReference>
<comment type="caution">
    <text evidence="4">The sequence shown here is derived from an EMBL/GenBank/DDBJ whole genome shotgun (WGS) entry which is preliminary data.</text>
</comment>
<dbReference type="AlphaFoldDB" id="A0A9X3DC54"/>
<accession>A0A9X3DC54</accession>
<evidence type="ECO:0000256" key="2">
    <source>
        <dbReference type="ARBA" id="ARBA00022679"/>
    </source>
</evidence>
<proteinExistence type="predicted"/>
<protein>
    <submittedName>
        <fullName evidence="4">L-histidine N(Alpha)-methyltransferase</fullName>
        <ecNumber evidence="4">2.1.1.44</ecNumber>
    </submittedName>
</protein>
<dbReference type="Gene3D" id="3.40.50.150">
    <property type="entry name" value="Vaccinia Virus protein VP39"/>
    <property type="match status" value="1"/>
</dbReference>
<keyword evidence="1 4" id="KW-0489">Methyltransferase</keyword>
<evidence type="ECO:0000313" key="5">
    <source>
        <dbReference type="Proteomes" id="UP001142592"/>
    </source>
</evidence>
<dbReference type="RefSeq" id="WP_010602769.1">
    <property type="nucleotide sequence ID" value="NZ_JAPJUH010000003.1"/>
</dbReference>
<sequence>MTSGLEPGLLSQPNKIEAAEREFSKDVKAGLSAYPKKLASKYFYDKTGDALFQQIMQLPEYYLTKSELDIFQNKIADLASLIGKGPFDLIELDAGDGSKTIHLLRFPEFRLRL</sequence>
<dbReference type="PANTHER" id="PTHR43397">
    <property type="entry name" value="ERGOTHIONEINE BIOSYNTHESIS PROTEIN 1"/>
    <property type="match status" value="1"/>
</dbReference>
<evidence type="ECO:0000259" key="3">
    <source>
        <dbReference type="Pfam" id="PF10017"/>
    </source>
</evidence>
<dbReference type="EC" id="2.1.1.44" evidence="4"/>